<feature type="transmembrane region" description="Helical" evidence="8">
    <location>
        <begin position="187"/>
        <end position="208"/>
    </location>
</feature>
<feature type="transmembrane region" description="Helical" evidence="8">
    <location>
        <begin position="347"/>
        <end position="366"/>
    </location>
</feature>
<sequence length="426" mass="46087">MSQDRAVAEHPQLQPDSPFTRWRLAIAIMVVLSMLALVSAIYFQAPQWVGAKKTLTDYDAFHIAGTLALEGRADDAYRMVTMMEAQEAATGTRSFMPWTYPPPFTLFVAGLAKLPIGIGFLLFMGLSFVLYVHVIRRIAGSYTPGVMIVMLPTLVLLMRTGQNGFLTASLIGLFLLGFLQRKPGAGLPLGLMVIKPHLAVGITLLTLLERRWQAVLIAAATVITLLLIPTLVLGPDVWQGFLDGVAESGEYLKQGLYPMFRMTSVYAFAHTLGAGAGPAMALQAVVALCAVGSLIWLWRQKAAPHRLAAAICCVSLFVSPYNYDYDLAILGLAVAFVLPDMLQRTSALEQTGLVALGWAATGYGLIRTITMDNKPVRLSDDRLGIDAWSLMAPLLLLLILLSIRVLARSPLAAARPSAAGELPRPA</sequence>
<dbReference type="InterPro" id="IPR018584">
    <property type="entry name" value="GT87"/>
</dbReference>
<comment type="subcellular location">
    <subcellularLocation>
        <location evidence="1">Cell membrane</location>
        <topology evidence="1">Multi-pass membrane protein</topology>
    </subcellularLocation>
</comment>
<evidence type="ECO:0000256" key="2">
    <source>
        <dbReference type="ARBA" id="ARBA00022475"/>
    </source>
</evidence>
<feature type="transmembrane region" description="Helical" evidence="8">
    <location>
        <begin position="104"/>
        <end position="132"/>
    </location>
</feature>
<organism evidence="9 10">
    <name type="scientific">Blastomonas natatoria</name>
    <dbReference type="NCBI Taxonomy" id="34015"/>
    <lineage>
        <taxon>Bacteria</taxon>
        <taxon>Pseudomonadati</taxon>
        <taxon>Pseudomonadota</taxon>
        <taxon>Alphaproteobacteria</taxon>
        <taxon>Sphingomonadales</taxon>
        <taxon>Sphingomonadaceae</taxon>
        <taxon>Blastomonas</taxon>
    </lineage>
</organism>
<feature type="transmembrane region" description="Helical" evidence="8">
    <location>
        <begin position="215"/>
        <end position="234"/>
    </location>
</feature>
<keyword evidence="3" id="KW-0808">Transferase</keyword>
<evidence type="ECO:0000256" key="1">
    <source>
        <dbReference type="ARBA" id="ARBA00004651"/>
    </source>
</evidence>
<feature type="transmembrane region" description="Helical" evidence="8">
    <location>
        <begin position="138"/>
        <end position="157"/>
    </location>
</feature>
<dbReference type="GO" id="GO:0005886">
    <property type="term" value="C:plasma membrane"/>
    <property type="evidence" value="ECO:0007669"/>
    <property type="project" value="UniProtKB-SubCell"/>
</dbReference>
<dbReference type="Pfam" id="PF09594">
    <property type="entry name" value="GT87"/>
    <property type="match status" value="1"/>
</dbReference>
<dbReference type="Proteomes" id="UP000248014">
    <property type="component" value="Unassembled WGS sequence"/>
</dbReference>
<dbReference type="GO" id="GO:0016758">
    <property type="term" value="F:hexosyltransferase activity"/>
    <property type="evidence" value="ECO:0007669"/>
    <property type="project" value="InterPro"/>
</dbReference>
<keyword evidence="5 8" id="KW-1133">Transmembrane helix</keyword>
<accession>A0A2V3UY63</accession>
<reference evidence="9 10" key="1">
    <citation type="submission" date="2018-05" db="EMBL/GenBank/DDBJ databases">
        <title>Genomic Encyclopedia of Type Strains, Phase IV (KMG-IV): sequencing the most valuable type-strain genomes for metagenomic binning, comparative biology and taxonomic classification.</title>
        <authorList>
            <person name="Goeker M."/>
        </authorList>
    </citation>
    <scope>NUCLEOTIDE SEQUENCE [LARGE SCALE GENOMIC DNA]</scope>
    <source>
        <strain evidence="9 10">DSM 3183</strain>
    </source>
</reference>
<evidence type="ECO:0000256" key="5">
    <source>
        <dbReference type="ARBA" id="ARBA00022989"/>
    </source>
</evidence>
<dbReference type="EMBL" id="QJJM01000009">
    <property type="protein sequence ID" value="PXW73844.1"/>
    <property type="molecule type" value="Genomic_DNA"/>
</dbReference>
<name>A0A2V3UY63_9SPHN</name>
<comment type="caution">
    <text evidence="9">The sequence shown here is derived from an EMBL/GenBank/DDBJ whole genome shotgun (WGS) entry which is preliminary data.</text>
</comment>
<evidence type="ECO:0000256" key="3">
    <source>
        <dbReference type="ARBA" id="ARBA00022679"/>
    </source>
</evidence>
<protein>
    <submittedName>
        <fullName evidence="9">Uncharacterized protein DUF2029</fullName>
    </submittedName>
</protein>
<evidence type="ECO:0000256" key="7">
    <source>
        <dbReference type="ARBA" id="ARBA00024033"/>
    </source>
</evidence>
<feature type="transmembrane region" description="Helical" evidence="8">
    <location>
        <begin position="280"/>
        <end position="298"/>
    </location>
</feature>
<feature type="transmembrane region" description="Helical" evidence="8">
    <location>
        <begin position="22"/>
        <end position="43"/>
    </location>
</feature>
<evidence type="ECO:0000256" key="4">
    <source>
        <dbReference type="ARBA" id="ARBA00022692"/>
    </source>
</evidence>
<evidence type="ECO:0000313" key="10">
    <source>
        <dbReference type="Proteomes" id="UP000248014"/>
    </source>
</evidence>
<evidence type="ECO:0000256" key="8">
    <source>
        <dbReference type="SAM" id="Phobius"/>
    </source>
</evidence>
<dbReference type="AlphaFoldDB" id="A0A2V3UY63"/>
<keyword evidence="2" id="KW-1003">Cell membrane</keyword>
<comment type="similarity">
    <text evidence="7">Belongs to the glycosyltransferase 87 family.</text>
</comment>
<feature type="transmembrane region" description="Helical" evidence="8">
    <location>
        <begin position="387"/>
        <end position="407"/>
    </location>
</feature>
<gene>
    <name evidence="9" type="ORF">C7451_109133</name>
</gene>
<keyword evidence="4 8" id="KW-0812">Transmembrane</keyword>
<keyword evidence="10" id="KW-1185">Reference proteome</keyword>
<evidence type="ECO:0000256" key="6">
    <source>
        <dbReference type="ARBA" id="ARBA00023136"/>
    </source>
</evidence>
<keyword evidence="6 8" id="KW-0472">Membrane</keyword>
<proteinExistence type="inferred from homology"/>
<evidence type="ECO:0000313" key="9">
    <source>
        <dbReference type="EMBL" id="PXW73844.1"/>
    </source>
</evidence>